<dbReference type="InterPro" id="IPR008928">
    <property type="entry name" value="6-hairpin_glycosidase_sf"/>
</dbReference>
<keyword evidence="3 9" id="KW-0378">Hydrolase</keyword>
<accession>A0A8S9H0C0</accession>
<keyword evidence="4 10" id="KW-0136">Cellulose degradation</keyword>
<keyword evidence="10" id="KW-0732">Signal</keyword>
<dbReference type="SUPFAM" id="SSF48208">
    <property type="entry name" value="Six-hairpin glycosidases"/>
    <property type="match status" value="1"/>
</dbReference>
<comment type="caution">
    <text evidence="12">The sequence shown here is derived from an EMBL/GenBank/DDBJ whole genome shotgun (WGS) entry which is preliminary data.</text>
</comment>
<evidence type="ECO:0000256" key="2">
    <source>
        <dbReference type="ARBA" id="ARBA00007072"/>
    </source>
</evidence>
<feature type="active site" evidence="9">
    <location>
        <position position="408"/>
    </location>
</feature>
<feature type="signal peptide" evidence="10">
    <location>
        <begin position="1"/>
        <end position="21"/>
    </location>
</feature>
<evidence type="ECO:0000256" key="9">
    <source>
        <dbReference type="PROSITE-ProRule" id="PRU10059"/>
    </source>
</evidence>
<evidence type="ECO:0000256" key="7">
    <source>
        <dbReference type="ARBA" id="ARBA00023316"/>
    </source>
</evidence>
<gene>
    <name evidence="12" type="ORF">F2Q68_00038106</name>
</gene>
<dbReference type="Gene3D" id="1.50.10.10">
    <property type="match status" value="1"/>
</dbReference>
<evidence type="ECO:0000259" key="11">
    <source>
        <dbReference type="Pfam" id="PF00759"/>
    </source>
</evidence>
<dbReference type="GO" id="GO:0008810">
    <property type="term" value="F:cellulase activity"/>
    <property type="evidence" value="ECO:0007669"/>
    <property type="project" value="UniProtKB-EC"/>
</dbReference>
<organism evidence="12 13">
    <name type="scientific">Brassica cretica</name>
    <name type="common">Mustard</name>
    <dbReference type="NCBI Taxonomy" id="69181"/>
    <lineage>
        <taxon>Eukaryota</taxon>
        <taxon>Viridiplantae</taxon>
        <taxon>Streptophyta</taxon>
        <taxon>Embryophyta</taxon>
        <taxon>Tracheophyta</taxon>
        <taxon>Spermatophyta</taxon>
        <taxon>Magnoliopsida</taxon>
        <taxon>eudicotyledons</taxon>
        <taxon>Gunneridae</taxon>
        <taxon>Pentapetalae</taxon>
        <taxon>rosids</taxon>
        <taxon>malvids</taxon>
        <taxon>Brassicales</taxon>
        <taxon>Brassicaceae</taxon>
        <taxon>Brassiceae</taxon>
        <taxon>Brassica</taxon>
    </lineage>
</organism>
<dbReference type="EMBL" id="QGKW02001988">
    <property type="protein sequence ID" value="KAF2552321.1"/>
    <property type="molecule type" value="Genomic_DNA"/>
</dbReference>
<feature type="domain" description="Glycoside hydrolase family 9" evidence="11">
    <location>
        <begin position="24"/>
        <end position="481"/>
    </location>
</feature>
<dbReference type="InterPro" id="IPR012341">
    <property type="entry name" value="6hp_glycosidase-like_sf"/>
</dbReference>
<evidence type="ECO:0000256" key="4">
    <source>
        <dbReference type="ARBA" id="ARBA00023001"/>
    </source>
</evidence>
<dbReference type="GO" id="GO:0030245">
    <property type="term" value="P:cellulose catabolic process"/>
    <property type="evidence" value="ECO:0007669"/>
    <property type="project" value="UniProtKB-KW"/>
</dbReference>
<feature type="chain" id="PRO_5035961601" description="Endoglucanase" evidence="10">
    <location>
        <begin position="22"/>
        <end position="628"/>
    </location>
</feature>
<evidence type="ECO:0000256" key="5">
    <source>
        <dbReference type="ARBA" id="ARBA00023277"/>
    </source>
</evidence>
<keyword evidence="7" id="KW-0961">Cell wall biogenesis/degradation</keyword>
<protein>
    <recommendedName>
        <fullName evidence="10">Endoglucanase</fullName>
        <ecNumber evidence="10">3.2.1.4</ecNumber>
    </recommendedName>
</protein>
<reference evidence="12" key="1">
    <citation type="submission" date="2019-12" db="EMBL/GenBank/DDBJ databases">
        <title>Genome sequencing and annotation of Brassica cretica.</title>
        <authorList>
            <person name="Studholme D.J."/>
            <person name="Sarris P.F."/>
        </authorList>
    </citation>
    <scope>NUCLEOTIDE SEQUENCE</scope>
    <source>
        <strain evidence="12">PFS-001/15</strain>
        <tissue evidence="12">Leaf</tissue>
    </source>
</reference>
<dbReference type="EC" id="3.2.1.4" evidence="10"/>
<dbReference type="AlphaFoldDB" id="A0A8S9H0C0"/>
<comment type="catalytic activity">
    <reaction evidence="1 10">
        <text>Endohydrolysis of (1-&gt;4)-beta-D-glucosidic linkages in cellulose, lichenin and cereal beta-D-glucans.</text>
        <dbReference type="EC" id="3.2.1.4"/>
    </reaction>
</comment>
<evidence type="ECO:0000313" key="12">
    <source>
        <dbReference type="EMBL" id="KAF2552321.1"/>
    </source>
</evidence>
<evidence type="ECO:0000256" key="3">
    <source>
        <dbReference type="ARBA" id="ARBA00022801"/>
    </source>
</evidence>
<evidence type="ECO:0000256" key="1">
    <source>
        <dbReference type="ARBA" id="ARBA00000966"/>
    </source>
</evidence>
<dbReference type="FunFam" id="1.50.10.10:FF:000020">
    <property type="entry name" value="Endoglucanase"/>
    <property type="match status" value="1"/>
</dbReference>
<dbReference type="InterPro" id="IPR001701">
    <property type="entry name" value="Glyco_hydro_9"/>
</dbReference>
<sequence>MKPSTCSSIYLLFVLIPTVISHNYSDALKKSILFFEGQRSGYLPREQRMTWRRDSALNDGQNLNADLVGGYYDAGDNVKFHFPMAFSATMLAWSAVDFGSYMSPADLRENLVALRWGTDYLLKTVSHLRNRIFVHVGEVEKDHQCWQRPEDMGTPRTAYAVETQYPASDLAGEITAAFAAASIAFKRYDPSYAQRLLKNALKTFKYANSHRGSYTNNTLVKLAVCPFYCSVNGYGDELLWGAAWLRRATSKASYIKYLVDNRHSLGADFNYYEFVWDNKVGGVNVLVAKEAFEKNVPEIAPYRDTAEQMMCAYFPETAGPHMTYTPGGLLYKPGSNILQNTVALSFLLLTYAGYLSKSSQQLHCGSVKIHPESLRHLAKRQVDYILGDNPMKMSYMIGYGNHYPRKIHHRGASSPSIATHPKAIKCLEGWNIFASPKPDPNILVGAVVGGSNVDDKFVGGRKNASETEPTTYINAPFVGLLAYFNANKKISMIGRLSFISSGFGGALLFGGRPTCFWEGVASSAPSLLALVTGRRWLLQHRYRRLLLPGGGGFLSIAAAGFRLDPSGLFESLDAFGGFEFFEGLVEWLRPGFDSAVNGVPLSRRGAVSGTGRRREACVFAWIERRLAC</sequence>
<keyword evidence="8 9" id="KW-0624">Polysaccharide degradation</keyword>
<evidence type="ECO:0000256" key="8">
    <source>
        <dbReference type="ARBA" id="ARBA00023326"/>
    </source>
</evidence>
<dbReference type="InterPro" id="IPR018221">
    <property type="entry name" value="Glyco_hydro_9_His_AS"/>
</dbReference>
<evidence type="ECO:0000256" key="10">
    <source>
        <dbReference type="RuleBase" id="RU361166"/>
    </source>
</evidence>
<dbReference type="Pfam" id="PF00759">
    <property type="entry name" value="Glyco_hydro_9"/>
    <property type="match status" value="1"/>
</dbReference>
<comment type="similarity">
    <text evidence="2 9 10">Belongs to the glycosyl hydrolase 9 (cellulase E) family.</text>
</comment>
<evidence type="ECO:0000313" key="13">
    <source>
        <dbReference type="Proteomes" id="UP000712281"/>
    </source>
</evidence>
<keyword evidence="5 9" id="KW-0119">Carbohydrate metabolism</keyword>
<evidence type="ECO:0000256" key="6">
    <source>
        <dbReference type="ARBA" id="ARBA00023295"/>
    </source>
</evidence>
<dbReference type="PANTHER" id="PTHR22298">
    <property type="entry name" value="ENDO-1,4-BETA-GLUCANASE"/>
    <property type="match status" value="1"/>
</dbReference>
<proteinExistence type="inferred from homology"/>
<dbReference type="PROSITE" id="PS00592">
    <property type="entry name" value="GH9_2"/>
    <property type="match status" value="1"/>
</dbReference>
<dbReference type="GO" id="GO:0071555">
    <property type="term" value="P:cell wall organization"/>
    <property type="evidence" value="ECO:0007669"/>
    <property type="project" value="UniProtKB-KW"/>
</dbReference>
<name>A0A8S9H0C0_BRACR</name>
<dbReference type="Proteomes" id="UP000712281">
    <property type="component" value="Unassembled WGS sequence"/>
</dbReference>
<keyword evidence="6 9" id="KW-0326">Glycosidase</keyword>